<comment type="caution">
    <text evidence="1">The sequence shown here is derived from an EMBL/GenBank/DDBJ whole genome shotgun (WGS) entry which is preliminary data.</text>
</comment>
<proteinExistence type="predicted"/>
<gene>
    <name evidence="1" type="ORF">BDN70DRAFT_879077</name>
</gene>
<keyword evidence="2" id="KW-1185">Reference proteome</keyword>
<evidence type="ECO:0000313" key="1">
    <source>
        <dbReference type="EMBL" id="KAF9479206.1"/>
    </source>
</evidence>
<reference evidence="1" key="1">
    <citation type="submission" date="2020-11" db="EMBL/GenBank/DDBJ databases">
        <authorList>
            <consortium name="DOE Joint Genome Institute"/>
            <person name="Ahrendt S."/>
            <person name="Riley R."/>
            <person name="Andreopoulos W."/>
            <person name="Labutti K."/>
            <person name="Pangilinan J."/>
            <person name="Ruiz-Duenas F.J."/>
            <person name="Barrasa J.M."/>
            <person name="Sanchez-Garcia M."/>
            <person name="Camarero S."/>
            <person name="Miyauchi S."/>
            <person name="Serrano A."/>
            <person name="Linde D."/>
            <person name="Babiker R."/>
            <person name="Drula E."/>
            <person name="Ayuso-Fernandez I."/>
            <person name="Pacheco R."/>
            <person name="Padilla G."/>
            <person name="Ferreira P."/>
            <person name="Barriuso J."/>
            <person name="Kellner H."/>
            <person name="Castanera R."/>
            <person name="Alfaro M."/>
            <person name="Ramirez L."/>
            <person name="Pisabarro A.G."/>
            <person name="Kuo A."/>
            <person name="Tritt A."/>
            <person name="Lipzen A."/>
            <person name="He G."/>
            <person name="Yan M."/>
            <person name="Ng V."/>
            <person name="Cullen D."/>
            <person name="Martin F."/>
            <person name="Rosso M.-N."/>
            <person name="Henrissat B."/>
            <person name="Hibbett D."/>
            <person name="Martinez A.T."/>
            <person name="Grigoriev I.V."/>
        </authorList>
    </citation>
    <scope>NUCLEOTIDE SEQUENCE</scope>
    <source>
        <strain evidence="1">CIRM-BRFM 674</strain>
    </source>
</reference>
<sequence>MATDCTNTTTKINIRKKDIHQTDAQLAGRCTEAPRKEHYAQPPNVLETQAACAAKKAMFSVKRASA</sequence>
<dbReference type="AlphaFoldDB" id="A0A9P5Z4B6"/>
<evidence type="ECO:0000313" key="2">
    <source>
        <dbReference type="Proteomes" id="UP000807469"/>
    </source>
</evidence>
<dbReference type="Proteomes" id="UP000807469">
    <property type="component" value="Unassembled WGS sequence"/>
</dbReference>
<organism evidence="1 2">
    <name type="scientific">Pholiota conissans</name>
    <dbReference type="NCBI Taxonomy" id="109636"/>
    <lineage>
        <taxon>Eukaryota</taxon>
        <taxon>Fungi</taxon>
        <taxon>Dikarya</taxon>
        <taxon>Basidiomycota</taxon>
        <taxon>Agaricomycotina</taxon>
        <taxon>Agaricomycetes</taxon>
        <taxon>Agaricomycetidae</taxon>
        <taxon>Agaricales</taxon>
        <taxon>Agaricineae</taxon>
        <taxon>Strophariaceae</taxon>
        <taxon>Pholiota</taxon>
    </lineage>
</organism>
<protein>
    <submittedName>
        <fullName evidence="1">Uncharacterized protein</fullName>
    </submittedName>
</protein>
<accession>A0A9P5Z4B6</accession>
<name>A0A9P5Z4B6_9AGAR</name>
<dbReference type="EMBL" id="MU155218">
    <property type="protein sequence ID" value="KAF9479206.1"/>
    <property type="molecule type" value="Genomic_DNA"/>
</dbReference>